<evidence type="ECO:0000313" key="1">
    <source>
        <dbReference type="EMBL" id="AIF82951.1"/>
    </source>
</evidence>
<dbReference type="Proteomes" id="UP000028194">
    <property type="component" value="Chromosome"/>
</dbReference>
<proteinExistence type="predicted"/>
<dbReference type="GeneID" id="41596716"/>
<reference evidence="1 2" key="1">
    <citation type="journal article" date="2014" name="PLoS ONE">
        <title>Genome Sequence of Candidatus Nitrososphaera evergladensis from Group I.1b Enriched from Everglades Soil Reveals Novel Genomic Features of the Ammonia-Oxidizing Archaea.</title>
        <authorList>
            <person name="Zhalnina K.V."/>
            <person name="Dias R."/>
            <person name="Leonard M.T."/>
            <person name="Dorr de Quadros P."/>
            <person name="Camargo F.A."/>
            <person name="Drew J.C."/>
            <person name="Farmerie W.G."/>
            <person name="Daroub S.H."/>
            <person name="Triplett E.W."/>
        </authorList>
    </citation>
    <scope>NUCLEOTIDE SEQUENCE [LARGE SCALE GENOMIC DNA]</scope>
    <source>
        <strain evidence="1 2">SR1</strain>
    </source>
</reference>
<sequence>MPRKEEELLNARLLEGLLKLSEREHAKLDIDILTVIANKPVNYTGMKKYTLYELQAIAGNYARIRRVDIKESDISNSIRRIQALFAASRIDIITLEGLQLAPSKGAAREANSMKSWKTSCVA</sequence>
<dbReference type="STRING" id="1459636.NTE_00875"/>
<dbReference type="RefSeq" id="WP_148699816.1">
    <property type="nucleotide sequence ID" value="NZ_CP007174.1"/>
</dbReference>
<keyword evidence="2" id="KW-1185">Reference proteome</keyword>
<accession>A0A075MN48</accession>
<evidence type="ECO:0000313" key="2">
    <source>
        <dbReference type="Proteomes" id="UP000028194"/>
    </source>
</evidence>
<dbReference type="HOGENOM" id="CLU_2021395_0_0_2"/>
<dbReference type="EMBL" id="CP007174">
    <property type="protein sequence ID" value="AIF82951.1"/>
    <property type="molecule type" value="Genomic_DNA"/>
</dbReference>
<dbReference type="KEGG" id="nev:NTE_00875"/>
<organism evidence="1 2">
    <name type="scientific">Candidatus Nitrososphaera evergladensis SR1</name>
    <dbReference type="NCBI Taxonomy" id="1459636"/>
    <lineage>
        <taxon>Archaea</taxon>
        <taxon>Nitrososphaerota</taxon>
        <taxon>Nitrososphaeria</taxon>
        <taxon>Nitrososphaerales</taxon>
        <taxon>Nitrososphaeraceae</taxon>
        <taxon>Nitrososphaera</taxon>
    </lineage>
</organism>
<gene>
    <name evidence="1" type="ORF">NTE_00875</name>
</gene>
<dbReference type="AlphaFoldDB" id="A0A075MN48"/>
<name>A0A075MN48_9ARCH</name>
<protein>
    <submittedName>
        <fullName evidence="1">Uncharacterized protein</fullName>
    </submittedName>
</protein>